<sequence>MLHSCGAIFCLFPLLMYLFSSCFPISCSSFFPVEGISAEEDLAEDRNSVRPSVLVCLLPCSSLCVVNTSEKREKLQVFHFCPEPLQSLFQ</sequence>
<reference evidence="1" key="1">
    <citation type="submission" date="2021-05" db="EMBL/GenBank/DDBJ databases">
        <authorList>
            <person name="Pan Q."/>
            <person name="Jouanno E."/>
            <person name="Zahm M."/>
            <person name="Klopp C."/>
            <person name="Cabau C."/>
            <person name="Louis A."/>
            <person name="Berthelot C."/>
            <person name="Parey E."/>
            <person name="Roest Crollius H."/>
            <person name="Montfort J."/>
            <person name="Robinson-Rechavi M."/>
            <person name="Bouchez O."/>
            <person name="Lampietro C."/>
            <person name="Lopez Roques C."/>
            <person name="Donnadieu C."/>
            <person name="Postlethwait J."/>
            <person name="Bobe J."/>
            <person name="Dillon D."/>
            <person name="Chandos A."/>
            <person name="von Hippel F."/>
            <person name="Guiguen Y."/>
        </authorList>
    </citation>
    <scope>NUCLEOTIDE SEQUENCE</scope>
    <source>
        <strain evidence="1">YG-Jan2019</strain>
    </source>
</reference>
<accession>A0ACC2FM75</accession>
<comment type="caution">
    <text evidence="1">The sequence shown here is derived from an EMBL/GenBank/DDBJ whole genome shotgun (WGS) entry which is preliminary data.</text>
</comment>
<evidence type="ECO:0000313" key="2">
    <source>
        <dbReference type="Proteomes" id="UP001157502"/>
    </source>
</evidence>
<proteinExistence type="predicted"/>
<keyword evidence="2" id="KW-1185">Reference proteome</keyword>
<organism evidence="1 2">
    <name type="scientific">Dallia pectoralis</name>
    <name type="common">Alaska blackfish</name>
    <dbReference type="NCBI Taxonomy" id="75939"/>
    <lineage>
        <taxon>Eukaryota</taxon>
        <taxon>Metazoa</taxon>
        <taxon>Chordata</taxon>
        <taxon>Craniata</taxon>
        <taxon>Vertebrata</taxon>
        <taxon>Euteleostomi</taxon>
        <taxon>Actinopterygii</taxon>
        <taxon>Neopterygii</taxon>
        <taxon>Teleostei</taxon>
        <taxon>Protacanthopterygii</taxon>
        <taxon>Esociformes</taxon>
        <taxon>Umbridae</taxon>
        <taxon>Dallia</taxon>
    </lineage>
</organism>
<evidence type="ECO:0000313" key="1">
    <source>
        <dbReference type="EMBL" id="KAJ7992330.1"/>
    </source>
</evidence>
<name>A0ACC2FM75_DALPE</name>
<dbReference type="Proteomes" id="UP001157502">
    <property type="component" value="Chromosome 25"/>
</dbReference>
<gene>
    <name evidence="1" type="ORF">DPEC_G00277410</name>
</gene>
<protein>
    <submittedName>
        <fullName evidence="1">Uncharacterized protein</fullName>
    </submittedName>
</protein>
<dbReference type="EMBL" id="CM055752">
    <property type="protein sequence ID" value="KAJ7992330.1"/>
    <property type="molecule type" value="Genomic_DNA"/>
</dbReference>